<reference evidence="2" key="1">
    <citation type="submission" date="2022-11" db="UniProtKB">
        <authorList>
            <consortium name="WormBaseParasite"/>
        </authorList>
    </citation>
    <scope>IDENTIFICATION</scope>
</reference>
<protein>
    <submittedName>
        <fullName evidence="2">General transcription factor IIF subunit 2</fullName>
    </submittedName>
</protein>
<organism evidence="1 2">
    <name type="scientific">Panagrolaimus sp. JU765</name>
    <dbReference type="NCBI Taxonomy" id="591449"/>
    <lineage>
        <taxon>Eukaryota</taxon>
        <taxon>Metazoa</taxon>
        <taxon>Ecdysozoa</taxon>
        <taxon>Nematoda</taxon>
        <taxon>Chromadorea</taxon>
        <taxon>Rhabditida</taxon>
        <taxon>Tylenchina</taxon>
        <taxon>Panagrolaimomorpha</taxon>
        <taxon>Panagrolaimoidea</taxon>
        <taxon>Panagrolaimidae</taxon>
        <taxon>Panagrolaimus</taxon>
    </lineage>
</organism>
<dbReference type="Proteomes" id="UP000887576">
    <property type="component" value="Unplaced"/>
</dbReference>
<sequence>MSDSTSKKRPATDAVDCEKSVKAVWLVKVPRYLSEIWEKNAGSDVGNLKTAGDEDVHFVSTVQSDSGPSIKSVHTAITAPILNGRNDIRKVPNVADLKPLGPVKSDISIPKEHRFKFTRLDQTLGILLEDKTGLKDEKDLKSGKVSLEGRVVKRAEIQPPATKEYMNLKKTMICKASQPTSTLKKVDRVVNTFKPRANQTELLARQKAKKDAGIRSARADKDVVMDMIFKAFEKHQYYALNDLAKVTGQPPNYIREILTGIGVYNTAPPHKSMWELKPEYRNF</sequence>
<proteinExistence type="predicted"/>
<evidence type="ECO:0000313" key="2">
    <source>
        <dbReference type="WBParaSite" id="JU765_v2.g19950.t1"/>
    </source>
</evidence>
<accession>A0AC34QW65</accession>
<name>A0AC34QW65_9BILA</name>
<evidence type="ECO:0000313" key="1">
    <source>
        <dbReference type="Proteomes" id="UP000887576"/>
    </source>
</evidence>
<dbReference type="WBParaSite" id="JU765_v2.g19950.t1">
    <property type="protein sequence ID" value="JU765_v2.g19950.t1"/>
    <property type="gene ID" value="JU765_v2.g19950"/>
</dbReference>